<dbReference type="FunFam" id="3.30.450.350:FF:000001">
    <property type="entry name" value="Histidine kinase 4"/>
    <property type="match status" value="1"/>
</dbReference>
<evidence type="ECO:0000256" key="11">
    <source>
        <dbReference type="ARBA" id="ARBA00023170"/>
    </source>
</evidence>
<feature type="domain" description="Response regulatory" evidence="15">
    <location>
        <begin position="746"/>
        <end position="868"/>
    </location>
</feature>
<dbReference type="CDD" id="cd06223">
    <property type="entry name" value="PRTases_typeI"/>
    <property type="match status" value="1"/>
</dbReference>
<keyword evidence="9 13" id="KW-1133">Transmembrane helix</keyword>
<keyword evidence="6 13" id="KW-0812">Transmembrane</keyword>
<evidence type="ECO:0000256" key="12">
    <source>
        <dbReference type="PROSITE-ProRule" id="PRU00169"/>
    </source>
</evidence>
<proteinExistence type="predicted"/>
<dbReference type="GO" id="GO:0005634">
    <property type="term" value="C:nucleus"/>
    <property type="evidence" value="ECO:0007669"/>
    <property type="project" value="TreeGrafter"/>
</dbReference>
<dbReference type="GO" id="GO:0048831">
    <property type="term" value="P:regulation of shoot system development"/>
    <property type="evidence" value="ECO:0007669"/>
    <property type="project" value="UniProtKB-ARBA"/>
</dbReference>
<feature type="domain" description="Response regulatory" evidence="15">
    <location>
        <begin position="894"/>
        <end position="1031"/>
    </location>
</feature>
<feature type="modified residue" description="4-aspartylphosphate" evidence="12">
    <location>
        <position position="944"/>
    </location>
</feature>
<dbReference type="InterPro" id="IPR004358">
    <property type="entry name" value="Sig_transdc_His_kin-like_C"/>
</dbReference>
<comment type="caution">
    <text evidence="12">Lacks conserved residue(s) required for the propagation of feature annotation.</text>
</comment>
<keyword evidence="11" id="KW-0675">Receptor</keyword>
<dbReference type="PANTHER" id="PTHR43719:SF73">
    <property type="entry name" value="HISTIDINE KINASE 3"/>
    <property type="match status" value="1"/>
</dbReference>
<evidence type="ECO:0000256" key="4">
    <source>
        <dbReference type="ARBA" id="ARBA00022553"/>
    </source>
</evidence>
<dbReference type="Pfam" id="PF00072">
    <property type="entry name" value="Response_reg"/>
    <property type="match status" value="1"/>
</dbReference>
<dbReference type="Pfam" id="PF02518">
    <property type="entry name" value="HATPase_c"/>
    <property type="match status" value="1"/>
</dbReference>
<feature type="domain" description="Histidine kinase" evidence="14">
    <location>
        <begin position="451"/>
        <end position="718"/>
    </location>
</feature>
<dbReference type="AlphaFoldDB" id="A0AAW1XBL9"/>
<dbReference type="PROSITE" id="PS50110">
    <property type="entry name" value="RESPONSE_REGULATORY"/>
    <property type="match status" value="2"/>
</dbReference>
<dbReference type="InterPro" id="IPR056839">
    <property type="entry name" value="Receiver_AHK4/CRE1_1st"/>
</dbReference>
<evidence type="ECO:0000256" key="8">
    <source>
        <dbReference type="ARBA" id="ARBA00022824"/>
    </source>
</evidence>
<evidence type="ECO:0000256" key="10">
    <source>
        <dbReference type="ARBA" id="ARBA00023136"/>
    </source>
</evidence>
<dbReference type="SUPFAM" id="SSF55874">
    <property type="entry name" value="ATPase domain of HSP90 chaperone/DNA topoisomerase II/histidine kinase"/>
    <property type="match status" value="1"/>
</dbReference>
<comment type="subcellular location">
    <subcellularLocation>
        <location evidence="2">Endoplasmic reticulum membrane</location>
        <topology evidence="2">Multi-pass membrane protein</topology>
    </subcellularLocation>
</comment>
<dbReference type="GO" id="GO:0043424">
    <property type="term" value="F:protein histidine kinase binding"/>
    <property type="evidence" value="ECO:0007669"/>
    <property type="project" value="UniProtKB-ARBA"/>
</dbReference>
<keyword evidence="7" id="KW-0418">Kinase</keyword>
<name>A0AAW1XBL9_RUBAR</name>
<dbReference type="CDD" id="cd16922">
    <property type="entry name" value="HATPase_EvgS-ArcB-TorS-like"/>
    <property type="match status" value="1"/>
</dbReference>
<evidence type="ECO:0000256" key="1">
    <source>
        <dbReference type="ARBA" id="ARBA00000085"/>
    </source>
</evidence>
<evidence type="ECO:0000256" key="6">
    <source>
        <dbReference type="ARBA" id="ARBA00022692"/>
    </source>
</evidence>
<dbReference type="Pfam" id="PF00512">
    <property type="entry name" value="HisKA"/>
    <property type="match status" value="1"/>
</dbReference>
<accession>A0AAW1XBL9</accession>
<evidence type="ECO:0000256" key="3">
    <source>
        <dbReference type="ARBA" id="ARBA00012438"/>
    </source>
</evidence>
<feature type="transmembrane region" description="Helical" evidence="13">
    <location>
        <begin position="15"/>
        <end position="34"/>
    </location>
</feature>
<dbReference type="Gene3D" id="3.40.50.2300">
    <property type="match status" value="1"/>
</dbReference>
<dbReference type="InterPro" id="IPR001789">
    <property type="entry name" value="Sig_transdc_resp-reg_receiver"/>
</dbReference>
<comment type="catalytic activity">
    <reaction evidence="1">
        <text>ATP + protein L-histidine = ADP + protein N-phospho-L-histidine.</text>
        <dbReference type="EC" id="2.7.13.3"/>
    </reaction>
</comment>
<dbReference type="PANTHER" id="PTHR43719">
    <property type="entry name" value="TWO-COMPONENT HISTIDINE KINASE"/>
    <property type="match status" value="1"/>
</dbReference>
<sequence length="1031" mass="114922">MSLLHVFGFGLKVGHLLWMLCCWIVSVISMNWYLNGGIMDTKSGSLLGDGAKMCLKWWEKIPLNINKIRHHYYQYIGSKRVRKTWWKRLLVSWVVGWTIASVWIFWYMSSVACEKRKETLTSMCDERARMLQDQFNVSMNHIQAMSILISTFHHGKNPSAIDQKTFARYTERTAFERPLTSGVAYAVRVLHSEKEQFEKQQGWTIKRLDTLEHTQVHKNDYAPEALAPPPIEEEYAPVIFAQDTVAHVISFDMLSGKEDRDNVLRARESGKGVLTAPFRLLKTNSLGVILTFAVYKRDLPSNATPNERIQATDGYLGGIFHIESLVEKLLQQLASKQTILVNVYDTTNHSHPISMYGSNVSDDGLRYISSLNFGDPLRKHEMHCRFKHTPPWPWLAITTSIGILVIALLVGHIFHATVNRIAKVEDDFHKMSDLKKQAEAADVAKSQFLATVSHEIRTPMNGVLGMLHMLMDTDLDVTQQDYVRTAQGSGKALVSLINEVLDQAKIDSGKLELEAVRFDLRAILDDVLSLFSGKSQEKGVELGVYISDQVPEMLIGDPGRFRQIITNLMGNSIKFTEKGHIFVTVHLVEELMDSIDVETESSSKNTLSGFPVAEKRRSWGGFRSFSEEGSASSFSSSSDVINLIVSVEDTGVGIPLEAQTRVFTPFMQVGPSISRTHGGTGIGLSISKCLVGLMKGEIGFVSIPKIGSTFTFTAVFAKARCDSNEFKIQQINSQASAASLEFRGMTALVVDHRPVRVKMSRYHIQRLGIHVEVASDLHQGLSCISCGNTTINMVLVEQEVWDNDSGSSALFIDNLKKLDLQVTPKLFLLANSISSCRTSFVNSGVCTPTIIMKPLRASMLAASLQRAMGIGNKGNTRNGELPSLSLRNLLRGRKILIVDDNKVNLIVAAGALKKYGAEVKSADSGKEAILLLTPPHSFDACFMDIQMPEMDGFEATRRIRDIERNVSNSIQHGEVSAKDYGNILTWHVPILAMTADVIQATHEECTKCGMDGYVSKPFEAEQLYREVSRFL</sequence>
<dbReference type="GO" id="GO:0009414">
    <property type="term" value="P:response to water deprivation"/>
    <property type="evidence" value="ECO:0007669"/>
    <property type="project" value="UniProtKB-ARBA"/>
</dbReference>
<dbReference type="Gene3D" id="6.10.250.1190">
    <property type="match status" value="1"/>
</dbReference>
<dbReference type="SMART" id="SM01079">
    <property type="entry name" value="CHASE"/>
    <property type="match status" value="1"/>
</dbReference>
<keyword evidence="4 12" id="KW-0597">Phosphoprotein</keyword>
<evidence type="ECO:0000259" key="14">
    <source>
        <dbReference type="PROSITE" id="PS50109"/>
    </source>
</evidence>
<evidence type="ECO:0000256" key="5">
    <source>
        <dbReference type="ARBA" id="ARBA00022679"/>
    </source>
</evidence>
<dbReference type="Gene3D" id="3.30.450.350">
    <property type="entry name" value="CHASE domain"/>
    <property type="match status" value="1"/>
</dbReference>
<dbReference type="PROSITE" id="PS50839">
    <property type="entry name" value="CHASE"/>
    <property type="match status" value="1"/>
</dbReference>
<dbReference type="CDD" id="cd00082">
    <property type="entry name" value="HisKA"/>
    <property type="match status" value="1"/>
</dbReference>
<evidence type="ECO:0000256" key="2">
    <source>
        <dbReference type="ARBA" id="ARBA00004477"/>
    </source>
</evidence>
<dbReference type="Pfam" id="PF24896">
    <property type="entry name" value="Receiver_CRE1"/>
    <property type="match status" value="1"/>
</dbReference>
<dbReference type="GO" id="GO:0005789">
    <property type="term" value="C:endoplasmic reticulum membrane"/>
    <property type="evidence" value="ECO:0007669"/>
    <property type="project" value="UniProtKB-SubCell"/>
</dbReference>
<evidence type="ECO:0000256" key="7">
    <source>
        <dbReference type="ARBA" id="ARBA00022777"/>
    </source>
</evidence>
<dbReference type="InterPro" id="IPR005467">
    <property type="entry name" value="His_kinase_dom"/>
</dbReference>
<dbReference type="InterPro" id="IPR000836">
    <property type="entry name" value="PRTase_dom"/>
</dbReference>
<dbReference type="InterPro" id="IPR003594">
    <property type="entry name" value="HATPase_dom"/>
</dbReference>
<dbReference type="GO" id="GO:0006970">
    <property type="term" value="P:response to osmotic stress"/>
    <property type="evidence" value="ECO:0007669"/>
    <property type="project" value="UniProtKB-ARBA"/>
</dbReference>
<protein>
    <recommendedName>
        <fullName evidence="3">histidine kinase</fullName>
        <ecNumber evidence="3">2.7.13.3</ecNumber>
    </recommendedName>
</protein>
<evidence type="ECO:0000256" key="13">
    <source>
        <dbReference type="SAM" id="Phobius"/>
    </source>
</evidence>
<comment type="caution">
    <text evidence="17">The sequence shown here is derived from an EMBL/GenBank/DDBJ whole genome shotgun (WGS) entry which is preliminary data.</text>
</comment>
<dbReference type="SUPFAM" id="SSF47384">
    <property type="entry name" value="Homodimeric domain of signal transducing histidine kinase"/>
    <property type="match status" value="1"/>
</dbReference>
<dbReference type="InterPro" id="IPR036097">
    <property type="entry name" value="HisK_dim/P_sf"/>
</dbReference>
<dbReference type="PRINTS" id="PR00344">
    <property type="entry name" value="BCTRLSENSOR"/>
</dbReference>
<dbReference type="PROSITE" id="PS50109">
    <property type="entry name" value="HIS_KIN"/>
    <property type="match status" value="1"/>
</dbReference>
<dbReference type="Proteomes" id="UP001457282">
    <property type="component" value="Unassembled WGS sequence"/>
</dbReference>
<dbReference type="InterPro" id="IPR050956">
    <property type="entry name" value="2C_system_His_kinase"/>
</dbReference>
<gene>
    <name evidence="17" type="ORF">M0R45_021498</name>
</gene>
<dbReference type="Pfam" id="PF03924">
    <property type="entry name" value="CHASE"/>
    <property type="match status" value="1"/>
</dbReference>
<dbReference type="SMART" id="SM00448">
    <property type="entry name" value="REC"/>
    <property type="match status" value="1"/>
</dbReference>
<dbReference type="InterPro" id="IPR011006">
    <property type="entry name" value="CheY-like_superfamily"/>
</dbReference>
<dbReference type="Gene3D" id="1.10.287.130">
    <property type="match status" value="1"/>
</dbReference>
<dbReference type="GO" id="GO:0048509">
    <property type="term" value="P:regulation of meristem development"/>
    <property type="evidence" value="ECO:0007669"/>
    <property type="project" value="UniProtKB-ARBA"/>
</dbReference>
<reference evidence="17 18" key="1">
    <citation type="journal article" date="2023" name="G3 (Bethesda)">
        <title>A chromosome-length genome assembly and annotation of blackberry (Rubus argutus, cv. 'Hillquist').</title>
        <authorList>
            <person name="Bruna T."/>
            <person name="Aryal R."/>
            <person name="Dudchenko O."/>
            <person name="Sargent D.J."/>
            <person name="Mead D."/>
            <person name="Buti M."/>
            <person name="Cavallini A."/>
            <person name="Hytonen T."/>
            <person name="Andres J."/>
            <person name="Pham M."/>
            <person name="Weisz D."/>
            <person name="Mascagni F."/>
            <person name="Usai G."/>
            <person name="Natali L."/>
            <person name="Bassil N."/>
            <person name="Fernandez G.E."/>
            <person name="Lomsadze A."/>
            <person name="Armour M."/>
            <person name="Olukolu B."/>
            <person name="Poorten T."/>
            <person name="Britton C."/>
            <person name="Davik J."/>
            <person name="Ashrafi H."/>
            <person name="Aiden E.L."/>
            <person name="Borodovsky M."/>
            <person name="Worthington M."/>
        </authorList>
    </citation>
    <scope>NUCLEOTIDE SEQUENCE [LARGE SCALE GENOMIC DNA]</scope>
    <source>
        <strain evidence="17">PI 553951</strain>
    </source>
</reference>
<dbReference type="EC" id="2.7.13.3" evidence="3"/>
<evidence type="ECO:0000259" key="15">
    <source>
        <dbReference type="PROSITE" id="PS50110"/>
    </source>
</evidence>
<dbReference type="SMART" id="SM00388">
    <property type="entry name" value="HisKA"/>
    <property type="match status" value="1"/>
</dbReference>
<dbReference type="GO" id="GO:0033554">
    <property type="term" value="P:cellular response to stress"/>
    <property type="evidence" value="ECO:0007669"/>
    <property type="project" value="UniProtKB-ARBA"/>
</dbReference>
<evidence type="ECO:0000256" key="9">
    <source>
        <dbReference type="ARBA" id="ARBA00022989"/>
    </source>
</evidence>
<evidence type="ECO:0000313" key="18">
    <source>
        <dbReference type="Proteomes" id="UP001457282"/>
    </source>
</evidence>
<dbReference type="GO" id="GO:0010029">
    <property type="term" value="P:regulation of seed germination"/>
    <property type="evidence" value="ECO:0007669"/>
    <property type="project" value="UniProtKB-ARBA"/>
</dbReference>
<dbReference type="InterPro" id="IPR036890">
    <property type="entry name" value="HATPase_C_sf"/>
</dbReference>
<keyword evidence="5" id="KW-0808">Transferase</keyword>
<dbReference type="EMBL" id="JBEDUW010000004">
    <property type="protein sequence ID" value="KAK9934351.1"/>
    <property type="molecule type" value="Genomic_DNA"/>
</dbReference>
<dbReference type="GO" id="GO:1901701">
    <property type="term" value="P:cellular response to oxygen-containing compound"/>
    <property type="evidence" value="ECO:0007669"/>
    <property type="project" value="UniProtKB-ARBA"/>
</dbReference>
<evidence type="ECO:0000259" key="16">
    <source>
        <dbReference type="PROSITE" id="PS50839"/>
    </source>
</evidence>
<dbReference type="InterPro" id="IPR042240">
    <property type="entry name" value="CHASE_sf"/>
</dbReference>
<dbReference type="Gene3D" id="3.30.565.10">
    <property type="entry name" value="Histidine kinase-like ATPase, C-terminal domain"/>
    <property type="match status" value="1"/>
</dbReference>
<organism evidence="17 18">
    <name type="scientific">Rubus argutus</name>
    <name type="common">Southern blackberry</name>
    <dbReference type="NCBI Taxonomy" id="59490"/>
    <lineage>
        <taxon>Eukaryota</taxon>
        <taxon>Viridiplantae</taxon>
        <taxon>Streptophyta</taxon>
        <taxon>Embryophyta</taxon>
        <taxon>Tracheophyta</taxon>
        <taxon>Spermatophyta</taxon>
        <taxon>Magnoliopsida</taxon>
        <taxon>eudicotyledons</taxon>
        <taxon>Gunneridae</taxon>
        <taxon>Pentapetalae</taxon>
        <taxon>rosids</taxon>
        <taxon>fabids</taxon>
        <taxon>Rosales</taxon>
        <taxon>Rosaceae</taxon>
        <taxon>Rosoideae</taxon>
        <taxon>Rosoideae incertae sedis</taxon>
        <taxon>Rubus</taxon>
    </lineage>
</organism>
<dbReference type="InterPro" id="IPR003661">
    <property type="entry name" value="HisK_dim/P_dom"/>
</dbReference>
<evidence type="ECO:0000313" key="17">
    <source>
        <dbReference type="EMBL" id="KAK9934351.1"/>
    </source>
</evidence>
<dbReference type="SUPFAM" id="SSF52172">
    <property type="entry name" value="CheY-like"/>
    <property type="match status" value="2"/>
</dbReference>
<dbReference type="GO" id="GO:0009884">
    <property type="term" value="F:cytokinin receptor activity"/>
    <property type="evidence" value="ECO:0007669"/>
    <property type="project" value="UniProtKB-ARBA"/>
</dbReference>
<keyword evidence="18" id="KW-1185">Reference proteome</keyword>
<feature type="transmembrane region" description="Helical" evidence="13">
    <location>
        <begin position="89"/>
        <end position="108"/>
    </location>
</feature>
<keyword evidence="8" id="KW-0256">Endoplasmic reticulum</keyword>
<keyword evidence="10 13" id="KW-0472">Membrane</keyword>
<dbReference type="InterPro" id="IPR006189">
    <property type="entry name" value="CHASE_dom"/>
</dbReference>
<dbReference type="SMART" id="SM00387">
    <property type="entry name" value="HATPase_c"/>
    <property type="match status" value="1"/>
</dbReference>
<dbReference type="GO" id="GO:0000155">
    <property type="term" value="F:phosphorelay sensor kinase activity"/>
    <property type="evidence" value="ECO:0007669"/>
    <property type="project" value="InterPro"/>
</dbReference>
<dbReference type="CDD" id="cd17546">
    <property type="entry name" value="REC_hyHK_CKI1_RcsC-like"/>
    <property type="match status" value="1"/>
</dbReference>
<feature type="domain" description="CHASE" evidence="16">
    <location>
        <begin position="157"/>
        <end position="383"/>
    </location>
</feature>
<dbReference type="FunFam" id="1.10.287.130:FF:000015">
    <property type="entry name" value="Histidine kinase 4"/>
    <property type="match status" value="1"/>
</dbReference>